<dbReference type="AlphaFoldDB" id="A0A843TW02"/>
<proteinExistence type="predicted"/>
<comment type="caution">
    <text evidence="2">The sequence shown here is derived from an EMBL/GenBank/DDBJ whole genome shotgun (WGS) entry which is preliminary data.</text>
</comment>
<dbReference type="EMBL" id="NMUH01000201">
    <property type="protein sequence ID" value="MQL74316.1"/>
    <property type="molecule type" value="Genomic_DNA"/>
</dbReference>
<protein>
    <submittedName>
        <fullName evidence="2">Uncharacterized protein</fullName>
    </submittedName>
</protein>
<evidence type="ECO:0000313" key="3">
    <source>
        <dbReference type="Proteomes" id="UP000652761"/>
    </source>
</evidence>
<accession>A0A843TW02</accession>
<evidence type="ECO:0000313" key="2">
    <source>
        <dbReference type="EMBL" id="MQL74316.1"/>
    </source>
</evidence>
<gene>
    <name evidence="2" type="ORF">Taro_006688</name>
</gene>
<reference evidence="2" key="1">
    <citation type="submission" date="2017-07" db="EMBL/GenBank/DDBJ databases">
        <title>Taro Niue Genome Assembly and Annotation.</title>
        <authorList>
            <person name="Atibalentja N."/>
            <person name="Keating K."/>
            <person name="Fields C.J."/>
        </authorList>
    </citation>
    <scope>NUCLEOTIDE SEQUENCE</scope>
    <source>
        <strain evidence="2">Niue_2</strain>
        <tissue evidence="2">Leaf</tissue>
    </source>
</reference>
<keyword evidence="3" id="KW-1185">Reference proteome</keyword>
<sequence length="272" mass="29217">MESRTSRSTEATMEEGRGSSDIDLTGTKISRGMPLILLPISSTTAPAGTTEASSAPTLSTCTARDADDFGAFSAAAATSAGAPAAGSATAGTSCWTSWASPIMTSPSATEVCNIYCLISTQLRLHKREPLLLLGCEKLSVVAPKTTENNGCGHGFGCRRFFWRDEMVAGMKALKKFFTGRRERLQICKESMPESLGYRLRQANERGKKSKDRRIFKESKDESEVTFSVTSAMKARAKEASGSIFGGLLCESSSSRKKHLEGVSSCVKLMCYV</sequence>
<feature type="region of interest" description="Disordered" evidence="1">
    <location>
        <begin position="1"/>
        <end position="26"/>
    </location>
</feature>
<evidence type="ECO:0000256" key="1">
    <source>
        <dbReference type="SAM" id="MobiDB-lite"/>
    </source>
</evidence>
<dbReference type="Proteomes" id="UP000652761">
    <property type="component" value="Unassembled WGS sequence"/>
</dbReference>
<organism evidence="2 3">
    <name type="scientific">Colocasia esculenta</name>
    <name type="common">Wild taro</name>
    <name type="synonym">Arum esculentum</name>
    <dbReference type="NCBI Taxonomy" id="4460"/>
    <lineage>
        <taxon>Eukaryota</taxon>
        <taxon>Viridiplantae</taxon>
        <taxon>Streptophyta</taxon>
        <taxon>Embryophyta</taxon>
        <taxon>Tracheophyta</taxon>
        <taxon>Spermatophyta</taxon>
        <taxon>Magnoliopsida</taxon>
        <taxon>Liliopsida</taxon>
        <taxon>Araceae</taxon>
        <taxon>Aroideae</taxon>
        <taxon>Colocasieae</taxon>
        <taxon>Colocasia</taxon>
    </lineage>
</organism>
<name>A0A843TW02_COLES</name>